<dbReference type="Proteomes" id="UP001177160">
    <property type="component" value="Unassembled WGS sequence"/>
</dbReference>
<organism evidence="2 3">
    <name type="scientific">Paracholeplasma manati</name>
    <dbReference type="NCBI Taxonomy" id="591373"/>
    <lineage>
        <taxon>Bacteria</taxon>
        <taxon>Bacillati</taxon>
        <taxon>Mycoplasmatota</taxon>
        <taxon>Mollicutes</taxon>
        <taxon>Acholeplasmatales</taxon>
        <taxon>Acholeplasmataceae</taxon>
        <taxon>Paracholeplasma</taxon>
    </lineage>
</organism>
<feature type="transmembrane region" description="Helical" evidence="1">
    <location>
        <begin position="9"/>
        <end position="30"/>
    </location>
</feature>
<accession>A0ABT2Y7J0</accession>
<keyword evidence="1" id="KW-0812">Transmembrane</keyword>
<evidence type="ECO:0000313" key="2">
    <source>
        <dbReference type="EMBL" id="MCV2232706.1"/>
    </source>
</evidence>
<comment type="caution">
    <text evidence="2">The sequence shown here is derived from an EMBL/GenBank/DDBJ whole genome shotgun (WGS) entry which is preliminary data.</text>
</comment>
<proteinExistence type="predicted"/>
<keyword evidence="3" id="KW-1185">Reference proteome</keyword>
<feature type="transmembrane region" description="Helical" evidence="1">
    <location>
        <begin position="67"/>
        <end position="89"/>
    </location>
</feature>
<protein>
    <submittedName>
        <fullName evidence="2">Uncharacterized protein</fullName>
    </submittedName>
</protein>
<feature type="transmembrane region" description="Helical" evidence="1">
    <location>
        <begin position="36"/>
        <end position="55"/>
    </location>
</feature>
<reference evidence="2" key="1">
    <citation type="submission" date="2022-09" db="EMBL/GenBank/DDBJ databases">
        <title>Novel Mycoplasma species identified in domestic and wild animals.</title>
        <authorList>
            <person name="Volokhov D.V."/>
            <person name="Furtak V.A."/>
            <person name="Zagorodnyaya T.A."/>
        </authorList>
    </citation>
    <scope>NUCLEOTIDE SEQUENCE</scope>
    <source>
        <strain evidence="2">Oakley</strain>
    </source>
</reference>
<evidence type="ECO:0000256" key="1">
    <source>
        <dbReference type="SAM" id="Phobius"/>
    </source>
</evidence>
<sequence length="129" mass="15119">MRKKLFKLGFLLSLSLSMAIFVHHWIIYFITERHNHFIGSILLLVVTGINALMGHYEIKENSYETAVAVKIALIYIPPIGVLIFIWYWLNYVGTLFYYTYTFVMVFTILIYMIAAVLPQTNPKKKSLHR</sequence>
<evidence type="ECO:0000313" key="3">
    <source>
        <dbReference type="Proteomes" id="UP001177160"/>
    </source>
</evidence>
<feature type="transmembrane region" description="Helical" evidence="1">
    <location>
        <begin position="95"/>
        <end position="117"/>
    </location>
</feature>
<name>A0ABT2Y7J0_9MOLU</name>
<gene>
    <name evidence="2" type="ORF">N7548_07730</name>
</gene>
<keyword evidence="1" id="KW-1133">Transmembrane helix</keyword>
<dbReference type="EMBL" id="JAOVQM010000008">
    <property type="protein sequence ID" value="MCV2232706.1"/>
    <property type="molecule type" value="Genomic_DNA"/>
</dbReference>
<keyword evidence="1" id="KW-0472">Membrane</keyword>
<dbReference type="RefSeq" id="WP_263608895.1">
    <property type="nucleotide sequence ID" value="NZ_JAOVQM010000008.1"/>
</dbReference>